<evidence type="ECO:0000313" key="2">
    <source>
        <dbReference type="Proteomes" id="UP001732700"/>
    </source>
</evidence>
<protein>
    <submittedName>
        <fullName evidence="1">Uncharacterized protein</fullName>
    </submittedName>
</protein>
<reference evidence="1" key="2">
    <citation type="submission" date="2025-09" db="UniProtKB">
        <authorList>
            <consortium name="EnsemblPlants"/>
        </authorList>
    </citation>
    <scope>IDENTIFICATION</scope>
</reference>
<organism evidence="1 2">
    <name type="scientific">Avena sativa</name>
    <name type="common">Oat</name>
    <dbReference type="NCBI Taxonomy" id="4498"/>
    <lineage>
        <taxon>Eukaryota</taxon>
        <taxon>Viridiplantae</taxon>
        <taxon>Streptophyta</taxon>
        <taxon>Embryophyta</taxon>
        <taxon>Tracheophyta</taxon>
        <taxon>Spermatophyta</taxon>
        <taxon>Magnoliopsida</taxon>
        <taxon>Liliopsida</taxon>
        <taxon>Poales</taxon>
        <taxon>Poaceae</taxon>
        <taxon>BOP clade</taxon>
        <taxon>Pooideae</taxon>
        <taxon>Poodae</taxon>
        <taxon>Poeae</taxon>
        <taxon>Poeae Chloroplast Group 1 (Aveneae type)</taxon>
        <taxon>Aveninae</taxon>
        <taxon>Avena</taxon>
    </lineage>
</organism>
<proteinExistence type="predicted"/>
<dbReference type="Proteomes" id="UP001732700">
    <property type="component" value="Chromosome 4A"/>
</dbReference>
<dbReference type="EnsemblPlants" id="AVESA.00010b.r2.4AG0610140.1">
    <property type="protein sequence ID" value="AVESA.00010b.r2.4AG0610140.1.CDS"/>
    <property type="gene ID" value="AVESA.00010b.r2.4AG0610140"/>
</dbReference>
<reference evidence="1" key="1">
    <citation type="submission" date="2021-05" db="EMBL/GenBank/DDBJ databases">
        <authorList>
            <person name="Scholz U."/>
            <person name="Mascher M."/>
            <person name="Fiebig A."/>
        </authorList>
    </citation>
    <scope>NUCLEOTIDE SEQUENCE [LARGE SCALE GENOMIC DNA]</scope>
</reference>
<name>A0ACD5WCD5_AVESA</name>
<accession>A0ACD5WCD5</accession>
<evidence type="ECO:0000313" key="1">
    <source>
        <dbReference type="EnsemblPlants" id="AVESA.00010b.r2.4AG0610140.1.CDS"/>
    </source>
</evidence>
<sequence>MDGLQRRPAAAAAASARGEGAQQPHGVIRCDVEPAPRAWPGMQMLALAAILVLGGLQFLPATHFRHPADRGRNWIPFDPSRHNADLHQDGGVAVFSWISCLDLRILAVLTNSTLSSSSDPHDVSFSFLTPEGGNDQLPFYKIKSVLPDSNITVNSEKQIKDKLNVATPQGNFLWSFRNELSPIIIAAAQFSGKRYVYISADSVVKGKIEDLAGIDLGSYAIGAAEDCSKHLGDYVSMDILATVQRTHKGVVYTEPFDKDACLLDLDVLMVEPRNLNRNLIEAIKLWTMAVNIPNSRDSIRLAMTLAFYDDYLKLPTNWKRADANTDILYYDGPKNVCSEDGRQHQEKGSGEAWKQYLSQKSDAILST</sequence>
<keyword evidence="2" id="KW-1185">Reference proteome</keyword>